<evidence type="ECO:0000256" key="1">
    <source>
        <dbReference type="SAM" id="Phobius"/>
    </source>
</evidence>
<reference evidence="3" key="1">
    <citation type="submission" date="2019-04" db="EMBL/GenBank/DDBJ databases">
        <title>Friends and foes A comparative genomics studyof 23 Aspergillus species from section Flavi.</title>
        <authorList>
            <consortium name="DOE Joint Genome Institute"/>
            <person name="Kjaerbolling I."/>
            <person name="Vesth T."/>
            <person name="Frisvad J.C."/>
            <person name="Nybo J.L."/>
            <person name="Theobald S."/>
            <person name="Kildgaard S."/>
            <person name="Isbrandt T."/>
            <person name="Kuo A."/>
            <person name="Sato A."/>
            <person name="Lyhne E.K."/>
            <person name="Kogle M.E."/>
            <person name="Wiebenga A."/>
            <person name="Kun R.S."/>
            <person name="Lubbers R.J."/>
            <person name="Makela M.R."/>
            <person name="Barry K."/>
            <person name="Chovatia M."/>
            <person name="Clum A."/>
            <person name="Daum C."/>
            <person name="Haridas S."/>
            <person name="He G."/>
            <person name="LaButti K."/>
            <person name="Lipzen A."/>
            <person name="Mondo S."/>
            <person name="Riley R."/>
            <person name="Salamov A."/>
            <person name="Simmons B.A."/>
            <person name="Magnuson J.K."/>
            <person name="Henrissat B."/>
            <person name="Mortensen U.H."/>
            <person name="Larsen T.O."/>
            <person name="Devries R.P."/>
            <person name="Grigoriev I.V."/>
            <person name="Machida M."/>
            <person name="Baker S.E."/>
            <person name="Andersen M.R."/>
        </authorList>
    </citation>
    <scope>NUCLEOTIDE SEQUENCE [LARGE SCALE GENOMIC DNA]</scope>
    <source>
        <strain evidence="3">CBS 553.77</strain>
    </source>
</reference>
<keyword evidence="1" id="KW-0812">Transmembrane</keyword>
<name>A0A5N6Z190_9EURO</name>
<organism evidence="2 3">
    <name type="scientific">Aspergillus coremiiformis</name>
    <dbReference type="NCBI Taxonomy" id="138285"/>
    <lineage>
        <taxon>Eukaryota</taxon>
        <taxon>Fungi</taxon>
        <taxon>Dikarya</taxon>
        <taxon>Ascomycota</taxon>
        <taxon>Pezizomycotina</taxon>
        <taxon>Eurotiomycetes</taxon>
        <taxon>Eurotiomycetidae</taxon>
        <taxon>Eurotiales</taxon>
        <taxon>Aspergillaceae</taxon>
        <taxon>Aspergillus</taxon>
        <taxon>Aspergillus subgen. Circumdati</taxon>
    </lineage>
</organism>
<proteinExistence type="predicted"/>
<gene>
    <name evidence="2" type="ORF">BDV28DRAFT_137111</name>
</gene>
<keyword evidence="1" id="KW-0472">Membrane</keyword>
<sequence length="102" mass="11606">MVSASILIICWQNEQRDNGSIHFLHIASPIAVIAVTWFRQRSAPSKFGLSPDCISRTHISASIKQIPRDFIKEYYFHTKVNAPEDSAIDRNSYLPEENLSLC</sequence>
<dbReference type="Proteomes" id="UP000327118">
    <property type="component" value="Unassembled WGS sequence"/>
</dbReference>
<accession>A0A5N6Z190</accession>
<feature type="transmembrane region" description="Helical" evidence="1">
    <location>
        <begin position="20"/>
        <end position="38"/>
    </location>
</feature>
<evidence type="ECO:0000313" key="2">
    <source>
        <dbReference type="EMBL" id="KAE8351435.1"/>
    </source>
</evidence>
<protein>
    <submittedName>
        <fullName evidence="2">Uncharacterized protein</fullName>
    </submittedName>
</protein>
<dbReference type="EMBL" id="ML739171">
    <property type="protein sequence ID" value="KAE8351435.1"/>
    <property type="molecule type" value="Genomic_DNA"/>
</dbReference>
<keyword evidence="1" id="KW-1133">Transmembrane helix</keyword>
<evidence type="ECO:0000313" key="3">
    <source>
        <dbReference type="Proteomes" id="UP000327118"/>
    </source>
</evidence>
<keyword evidence="3" id="KW-1185">Reference proteome</keyword>
<dbReference type="AlphaFoldDB" id="A0A5N6Z190"/>